<dbReference type="OrthoDB" id="7130006at2759"/>
<dbReference type="InterPro" id="IPR029058">
    <property type="entry name" value="AB_hydrolase_fold"/>
</dbReference>
<evidence type="ECO:0000259" key="3">
    <source>
        <dbReference type="Pfam" id="PF00561"/>
    </source>
</evidence>
<dbReference type="Pfam" id="PF00561">
    <property type="entry name" value="Abhydrolase_1"/>
    <property type="match status" value="1"/>
</dbReference>
<proteinExistence type="inferred from homology"/>
<dbReference type="Proteomes" id="UP000275267">
    <property type="component" value="Unassembled WGS sequence"/>
</dbReference>
<sequence>MNQEIEHSYLPIRGLKLHVAHIGKGELGTLLFVHGFPEVWYSWRHQMVAAAAAGFRGIAPDLPGYGLSEPPSDLAQASWEGLIKDLLSILDSLAISKVFLVAKDFGAKPAFDLALCHPDRVCGVVTFGVPPLMESLSLSGLPKGFYIYRWREPGRAESDFGRFDVRRIMRTIYILFSRSEIPVAKLGQEIMDLADDSTPMPYWFGEEDLSAYTNLYEKSGFITALQIPYRTKPAKAEYAKPRFEMPMFVIMGQKDYILRFPALKDYISSEKLKEIAPDHEITYIPEGSHFVQEQFPELVNQLMIDFLCKHA</sequence>
<dbReference type="PRINTS" id="PR00412">
    <property type="entry name" value="EPOXHYDRLASE"/>
</dbReference>
<organism evidence="4 5">
    <name type="scientific">Panicum miliaceum</name>
    <name type="common">Proso millet</name>
    <name type="synonym">Broomcorn millet</name>
    <dbReference type="NCBI Taxonomy" id="4540"/>
    <lineage>
        <taxon>Eukaryota</taxon>
        <taxon>Viridiplantae</taxon>
        <taxon>Streptophyta</taxon>
        <taxon>Embryophyta</taxon>
        <taxon>Tracheophyta</taxon>
        <taxon>Spermatophyta</taxon>
        <taxon>Magnoliopsida</taxon>
        <taxon>Liliopsida</taxon>
        <taxon>Poales</taxon>
        <taxon>Poaceae</taxon>
        <taxon>PACMAD clade</taxon>
        <taxon>Panicoideae</taxon>
        <taxon>Panicodae</taxon>
        <taxon>Paniceae</taxon>
        <taxon>Panicinae</taxon>
        <taxon>Panicum</taxon>
        <taxon>Panicum sect. Panicum</taxon>
    </lineage>
</organism>
<name>A0A3L6REB5_PANMI</name>
<protein>
    <submittedName>
        <fullName evidence="4">Bifunctional epoxide hydrolase 2-like</fullName>
    </submittedName>
</protein>
<dbReference type="PRINTS" id="PR00111">
    <property type="entry name" value="ABHYDROLASE"/>
</dbReference>
<evidence type="ECO:0000256" key="1">
    <source>
        <dbReference type="ARBA" id="ARBA00022801"/>
    </source>
</evidence>
<evidence type="ECO:0000256" key="2">
    <source>
        <dbReference type="ARBA" id="ARBA00038334"/>
    </source>
</evidence>
<gene>
    <name evidence="4" type="ORF">C2845_PM06G27880</name>
</gene>
<dbReference type="STRING" id="4540.A0A3L6REB5"/>
<dbReference type="InterPro" id="IPR000639">
    <property type="entry name" value="Epox_hydrolase-like"/>
</dbReference>
<comment type="caution">
    <text evidence="4">The sequence shown here is derived from an EMBL/GenBank/DDBJ whole genome shotgun (WGS) entry which is preliminary data.</text>
</comment>
<dbReference type="AlphaFoldDB" id="A0A3L6REB5"/>
<keyword evidence="1" id="KW-0378">Hydrolase</keyword>
<dbReference type="GO" id="GO:0016787">
    <property type="term" value="F:hydrolase activity"/>
    <property type="evidence" value="ECO:0007669"/>
    <property type="project" value="UniProtKB-KW"/>
</dbReference>
<dbReference type="SUPFAM" id="SSF53474">
    <property type="entry name" value="alpha/beta-Hydrolases"/>
    <property type="match status" value="1"/>
</dbReference>
<dbReference type="Gene3D" id="3.40.50.1820">
    <property type="entry name" value="alpha/beta hydrolase"/>
    <property type="match status" value="1"/>
</dbReference>
<feature type="domain" description="AB hydrolase-1" evidence="3">
    <location>
        <begin position="29"/>
        <end position="293"/>
    </location>
</feature>
<comment type="similarity">
    <text evidence="2">Belongs to the AB hydrolase superfamily. Epoxide hydrolase family.</text>
</comment>
<reference evidence="5" key="1">
    <citation type="journal article" date="2019" name="Nat. Commun.">
        <title>The genome of broomcorn millet.</title>
        <authorList>
            <person name="Zou C."/>
            <person name="Miki D."/>
            <person name="Li D."/>
            <person name="Tang Q."/>
            <person name="Xiao L."/>
            <person name="Rajput S."/>
            <person name="Deng P."/>
            <person name="Jia W."/>
            <person name="Huang R."/>
            <person name="Zhang M."/>
            <person name="Sun Y."/>
            <person name="Hu J."/>
            <person name="Fu X."/>
            <person name="Schnable P.S."/>
            <person name="Li F."/>
            <person name="Zhang H."/>
            <person name="Feng B."/>
            <person name="Zhu X."/>
            <person name="Liu R."/>
            <person name="Schnable J.C."/>
            <person name="Zhu J.-K."/>
            <person name="Zhang H."/>
        </authorList>
    </citation>
    <scope>NUCLEOTIDE SEQUENCE [LARGE SCALE GENOMIC DNA]</scope>
</reference>
<keyword evidence="5" id="KW-1185">Reference proteome</keyword>
<accession>A0A3L6REB5</accession>
<dbReference type="EMBL" id="PQIB02000009">
    <property type="protein sequence ID" value="RLN00718.1"/>
    <property type="molecule type" value="Genomic_DNA"/>
</dbReference>
<dbReference type="InterPro" id="IPR000073">
    <property type="entry name" value="AB_hydrolase_1"/>
</dbReference>
<dbReference type="PANTHER" id="PTHR43329">
    <property type="entry name" value="EPOXIDE HYDROLASE"/>
    <property type="match status" value="1"/>
</dbReference>
<evidence type="ECO:0000313" key="5">
    <source>
        <dbReference type="Proteomes" id="UP000275267"/>
    </source>
</evidence>
<evidence type="ECO:0000313" key="4">
    <source>
        <dbReference type="EMBL" id="RLN00718.1"/>
    </source>
</evidence>